<reference evidence="1" key="1">
    <citation type="submission" date="2025-08" db="UniProtKB">
        <authorList>
            <consortium name="Ensembl"/>
        </authorList>
    </citation>
    <scope>IDENTIFICATION</scope>
</reference>
<name>A0A8C5KS49_JACJA</name>
<dbReference type="Proteomes" id="UP000694385">
    <property type="component" value="Unassembled WGS sequence"/>
</dbReference>
<organism evidence="1 2">
    <name type="scientific">Jaculus jaculus</name>
    <name type="common">Lesser Egyptian jerboa</name>
    <dbReference type="NCBI Taxonomy" id="51337"/>
    <lineage>
        <taxon>Eukaryota</taxon>
        <taxon>Metazoa</taxon>
        <taxon>Chordata</taxon>
        <taxon>Craniata</taxon>
        <taxon>Vertebrata</taxon>
        <taxon>Euteleostomi</taxon>
        <taxon>Mammalia</taxon>
        <taxon>Eutheria</taxon>
        <taxon>Euarchontoglires</taxon>
        <taxon>Glires</taxon>
        <taxon>Rodentia</taxon>
        <taxon>Myomorpha</taxon>
        <taxon>Dipodoidea</taxon>
        <taxon>Dipodidae</taxon>
        <taxon>Dipodinae</taxon>
        <taxon>Jaculus</taxon>
    </lineage>
</organism>
<dbReference type="AlphaFoldDB" id="A0A8C5KS49"/>
<reference evidence="1" key="2">
    <citation type="submission" date="2025-09" db="UniProtKB">
        <authorList>
            <consortium name="Ensembl"/>
        </authorList>
    </citation>
    <scope>IDENTIFICATION</scope>
</reference>
<evidence type="ECO:0000313" key="2">
    <source>
        <dbReference type="Proteomes" id="UP000694385"/>
    </source>
</evidence>
<keyword evidence="2" id="KW-1185">Reference proteome</keyword>
<dbReference type="Ensembl" id="ENSJJAT00000021047.1">
    <property type="protein sequence ID" value="ENSJJAP00000014544.1"/>
    <property type="gene ID" value="ENSJJAG00000016985.1"/>
</dbReference>
<evidence type="ECO:0000313" key="1">
    <source>
        <dbReference type="Ensembl" id="ENSJJAP00000014544.1"/>
    </source>
</evidence>
<proteinExistence type="predicted"/>
<protein>
    <submittedName>
        <fullName evidence="1">Uncharacterized protein</fullName>
    </submittedName>
</protein>
<sequence length="63" mass="6682">TAAPAGVEIVIAASDRRCWPWSALAAALGLGPVIYVQLDHSGGYHSDKINKSESVVYADIQKN</sequence>
<accession>A0A8C5KS49</accession>